<accession>A0A814VY82</accession>
<evidence type="ECO:0000256" key="1">
    <source>
        <dbReference type="ARBA" id="ARBA00023054"/>
    </source>
</evidence>
<gene>
    <name evidence="4" type="ORF">SEV965_LOCUS20907</name>
</gene>
<reference evidence="4" key="1">
    <citation type="submission" date="2021-02" db="EMBL/GenBank/DDBJ databases">
        <authorList>
            <person name="Nowell W R."/>
        </authorList>
    </citation>
    <scope>NUCLEOTIDE SEQUENCE</scope>
</reference>
<feature type="region of interest" description="Disordered" evidence="3">
    <location>
        <begin position="110"/>
        <end position="129"/>
    </location>
</feature>
<feature type="compositionally biased region" description="Low complexity" evidence="3">
    <location>
        <begin position="521"/>
        <end position="531"/>
    </location>
</feature>
<dbReference type="GO" id="GO:0007097">
    <property type="term" value="P:nuclear migration"/>
    <property type="evidence" value="ECO:0007669"/>
    <property type="project" value="TreeGrafter"/>
</dbReference>
<keyword evidence="1 2" id="KW-0175">Coiled coil</keyword>
<dbReference type="GO" id="GO:0006998">
    <property type="term" value="P:nuclear envelope organization"/>
    <property type="evidence" value="ECO:0007669"/>
    <property type="project" value="TreeGrafter"/>
</dbReference>
<feature type="compositionally biased region" description="Low complexity" evidence="3">
    <location>
        <begin position="110"/>
        <end position="126"/>
    </location>
</feature>
<dbReference type="GO" id="GO:0005200">
    <property type="term" value="F:structural constituent of cytoskeleton"/>
    <property type="evidence" value="ECO:0007669"/>
    <property type="project" value="TreeGrafter"/>
</dbReference>
<evidence type="ECO:0000313" key="4">
    <source>
        <dbReference type="EMBL" id="CAF1196711.1"/>
    </source>
</evidence>
<dbReference type="Proteomes" id="UP000663889">
    <property type="component" value="Unassembled WGS sequence"/>
</dbReference>
<feature type="coiled-coil region" evidence="2">
    <location>
        <begin position="263"/>
        <end position="314"/>
    </location>
</feature>
<proteinExistence type="predicted"/>
<dbReference type="GO" id="GO:0031507">
    <property type="term" value="P:heterochromatin formation"/>
    <property type="evidence" value="ECO:0007669"/>
    <property type="project" value="TreeGrafter"/>
</dbReference>
<protein>
    <submittedName>
        <fullName evidence="4">Uncharacterized protein</fullName>
    </submittedName>
</protein>
<dbReference type="GO" id="GO:0051664">
    <property type="term" value="P:nuclear pore localization"/>
    <property type="evidence" value="ECO:0007669"/>
    <property type="project" value="TreeGrafter"/>
</dbReference>
<evidence type="ECO:0000256" key="2">
    <source>
        <dbReference type="SAM" id="Coils"/>
    </source>
</evidence>
<dbReference type="GO" id="GO:0005652">
    <property type="term" value="C:nuclear lamina"/>
    <property type="evidence" value="ECO:0007669"/>
    <property type="project" value="TreeGrafter"/>
</dbReference>
<dbReference type="PANTHER" id="PTHR45721:SF11">
    <property type="entry name" value="LAMIN DM0-RELATED"/>
    <property type="match status" value="1"/>
</dbReference>
<dbReference type="PANTHER" id="PTHR45721">
    <property type="entry name" value="LAMIN DM0-RELATED"/>
    <property type="match status" value="1"/>
</dbReference>
<name>A0A814VY82_9BILA</name>
<feature type="region of interest" description="Disordered" evidence="3">
    <location>
        <begin position="59"/>
        <end position="82"/>
    </location>
</feature>
<sequence length="608" mass="72455">MNRGTIINSWQDLQTMTSSYLNQSVNFDNEPFHSTKQNQQQTKPTTVYYETDHSSISCRPLSPSISSLNNNHERAKSADHHSQMSFNGTMPMAPSSSSTYTGTLNNLAKTTSRLSRTNNARSNSSTIGTRSSTIHIDELYETQQECEKHELNILNKRFENYLNKIKHLVNINTNLRRQVDDAYRKYMGQCEEQEIEIKTNNQKKIIKKYQHPYEIPLNNLRKQINNEVRAQTLVQIRLQRADYDIKFYQNNIKLLTLHEQKQSEQFRTIRQQLEVNLKELEQLKRQYENREQDLQMYKNQYKEYINKLIKYSNDYDKITYERIENENKLYTLKEQLSFEQEYYHRRQQEFEYLEKFHYDLNKEFNKNEFHYIVQQIRKDYQELNDARLAELEVLYKTKLNTIRNEITKHNEQKQELSKSDEIRIALDSTKQEYRTLIEQNQLLKNKLEQLEKDLHNIIEQNRQRYEISDREYQKLQIELPELDCIIVHLRENAISLWSEINTYRYLLLNLLSSSTNDKSQQRLQKSSRSSSSPPPPPPSLSINKIIPMEKSTISTNNISESKNSISSMINKITKTTVDTKTKSYPQQYRDETTGFIVHIEDGIIWVRI</sequence>
<evidence type="ECO:0000313" key="5">
    <source>
        <dbReference type="Proteomes" id="UP000663889"/>
    </source>
</evidence>
<feature type="region of interest" description="Disordered" evidence="3">
    <location>
        <begin position="518"/>
        <end position="543"/>
    </location>
</feature>
<dbReference type="GO" id="GO:0090435">
    <property type="term" value="P:protein localization to nuclear envelope"/>
    <property type="evidence" value="ECO:0007669"/>
    <property type="project" value="TreeGrafter"/>
</dbReference>
<feature type="compositionally biased region" description="Low complexity" evidence="3">
    <location>
        <begin position="60"/>
        <end position="70"/>
    </location>
</feature>
<organism evidence="4 5">
    <name type="scientific">Rotaria sordida</name>
    <dbReference type="NCBI Taxonomy" id="392033"/>
    <lineage>
        <taxon>Eukaryota</taxon>
        <taxon>Metazoa</taxon>
        <taxon>Spiralia</taxon>
        <taxon>Gnathifera</taxon>
        <taxon>Rotifera</taxon>
        <taxon>Eurotatoria</taxon>
        <taxon>Bdelloidea</taxon>
        <taxon>Philodinida</taxon>
        <taxon>Philodinidae</taxon>
        <taxon>Rotaria</taxon>
    </lineage>
</organism>
<comment type="caution">
    <text evidence="4">The sequence shown here is derived from an EMBL/GenBank/DDBJ whole genome shotgun (WGS) entry which is preliminary data.</text>
</comment>
<feature type="coiled-coil region" evidence="2">
    <location>
        <begin position="399"/>
        <end position="478"/>
    </location>
</feature>
<evidence type="ECO:0000256" key="3">
    <source>
        <dbReference type="SAM" id="MobiDB-lite"/>
    </source>
</evidence>
<dbReference type="AlphaFoldDB" id="A0A814VY82"/>
<feature type="compositionally biased region" description="Basic and acidic residues" evidence="3">
    <location>
        <begin position="71"/>
        <end position="82"/>
    </location>
</feature>
<dbReference type="EMBL" id="CAJNOU010001390">
    <property type="protein sequence ID" value="CAF1196711.1"/>
    <property type="molecule type" value="Genomic_DNA"/>
</dbReference>